<protein>
    <submittedName>
        <fullName evidence="2">Uma2 family endonuclease</fullName>
    </submittedName>
</protein>
<dbReference type="InterPro" id="IPR008538">
    <property type="entry name" value="Uma2"/>
</dbReference>
<gene>
    <name evidence="2" type="ORF">L3556_09505</name>
</gene>
<dbReference type="Gene3D" id="3.90.1570.10">
    <property type="entry name" value="tt1808, chain A"/>
    <property type="match status" value="1"/>
</dbReference>
<dbReference type="PANTHER" id="PTHR35400">
    <property type="entry name" value="SLR1083 PROTEIN"/>
    <property type="match status" value="1"/>
</dbReference>
<evidence type="ECO:0000313" key="2">
    <source>
        <dbReference type="EMBL" id="MDG2991161.1"/>
    </source>
</evidence>
<feature type="domain" description="Putative restriction endonuclease" evidence="1">
    <location>
        <begin position="10"/>
        <end position="174"/>
    </location>
</feature>
<dbReference type="SUPFAM" id="SSF52980">
    <property type="entry name" value="Restriction endonuclease-like"/>
    <property type="match status" value="1"/>
</dbReference>
<evidence type="ECO:0000259" key="1">
    <source>
        <dbReference type="Pfam" id="PF05685"/>
    </source>
</evidence>
<dbReference type="InterPro" id="IPR012296">
    <property type="entry name" value="Nuclease_put_TT1808"/>
</dbReference>
<dbReference type="CDD" id="cd06260">
    <property type="entry name" value="DUF820-like"/>
    <property type="match status" value="1"/>
</dbReference>
<proteinExistence type="predicted"/>
<evidence type="ECO:0000313" key="3">
    <source>
        <dbReference type="Proteomes" id="UP001154265"/>
    </source>
</evidence>
<organism evidence="2 3">
    <name type="scientific">Candidatus Synechococcus calcipolaris G9</name>
    <dbReference type="NCBI Taxonomy" id="1497997"/>
    <lineage>
        <taxon>Bacteria</taxon>
        <taxon>Bacillati</taxon>
        <taxon>Cyanobacteriota</taxon>
        <taxon>Cyanophyceae</taxon>
        <taxon>Synechococcales</taxon>
        <taxon>Synechococcaceae</taxon>
        <taxon>Synechococcus</taxon>
    </lineage>
</organism>
<dbReference type="EMBL" id="JAKKUT010000002">
    <property type="protein sequence ID" value="MDG2991161.1"/>
    <property type="molecule type" value="Genomic_DNA"/>
</dbReference>
<keyword evidence="3" id="KW-1185">Reference proteome</keyword>
<keyword evidence="2" id="KW-0378">Hydrolase</keyword>
<dbReference type="InterPro" id="IPR011335">
    <property type="entry name" value="Restrct_endonuc-II-like"/>
</dbReference>
<keyword evidence="2" id="KW-0540">Nuclease</keyword>
<accession>A0ABT6EZY1</accession>
<name>A0ABT6EZY1_9SYNE</name>
<dbReference type="RefSeq" id="WP_277867042.1">
    <property type="nucleotide sequence ID" value="NZ_JAKKUT010000002.1"/>
</dbReference>
<dbReference type="PANTHER" id="PTHR35400:SF1">
    <property type="entry name" value="SLR1083 PROTEIN"/>
    <property type="match status" value="1"/>
</dbReference>
<reference evidence="2" key="2">
    <citation type="submission" date="2022-01" db="EMBL/GenBank/DDBJ databases">
        <authorList>
            <person name="Zivanovic Y."/>
            <person name="Moreira D."/>
            <person name="Lopez-Garcia P."/>
        </authorList>
    </citation>
    <scope>NUCLEOTIDE SEQUENCE</scope>
    <source>
        <strain evidence="2">G9</strain>
    </source>
</reference>
<dbReference type="GO" id="GO:0004519">
    <property type="term" value="F:endonuclease activity"/>
    <property type="evidence" value="ECO:0007669"/>
    <property type="project" value="UniProtKB-KW"/>
</dbReference>
<sequence length="181" mass="21052">MPTLLKWTIEAYHRLIDQEVLAEKKVELLDGDIVIMPPESPLHSYTTRKSTDYLRQKFQNTALIIESHPITLSTSEPEPDITVAIPPQERYKERHPTPNDIFWIIEISNVTLAYDLNDKKRVYAQAGISEYWVVDLNARQVFIFRDPSQSDYQTQQTLSTGVIIPQAFPKLELSILELFHW</sequence>
<keyword evidence="2" id="KW-0255">Endonuclease</keyword>
<reference evidence="2" key="1">
    <citation type="journal article" date="2022" name="Genome Biol. Evol.">
        <title>A New Gene Family Diagnostic for Intracellular Biomineralization of Amorphous Ca Carbonates by Cyanobacteria.</title>
        <authorList>
            <person name="Benzerara K."/>
            <person name="Duprat E."/>
            <person name="Bitard-Feildel T."/>
            <person name="Caumes G."/>
            <person name="Cassier-Chauvat C."/>
            <person name="Chauvat F."/>
            <person name="Dezi M."/>
            <person name="Diop S.I."/>
            <person name="Gaschignard G."/>
            <person name="Gorgen S."/>
            <person name="Gugger M."/>
            <person name="Lopez-Garcia P."/>
            <person name="Millet M."/>
            <person name="Skouri-Panet F."/>
            <person name="Moreira D."/>
            <person name="Callebaut I."/>
        </authorList>
    </citation>
    <scope>NUCLEOTIDE SEQUENCE</scope>
    <source>
        <strain evidence="2">G9</strain>
    </source>
</reference>
<comment type="caution">
    <text evidence="2">The sequence shown here is derived from an EMBL/GenBank/DDBJ whole genome shotgun (WGS) entry which is preliminary data.</text>
</comment>
<dbReference type="Proteomes" id="UP001154265">
    <property type="component" value="Unassembled WGS sequence"/>
</dbReference>
<dbReference type="Pfam" id="PF05685">
    <property type="entry name" value="Uma2"/>
    <property type="match status" value="1"/>
</dbReference>